<dbReference type="InterPro" id="IPR056314">
    <property type="entry name" value="AP3B1/2_C"/>
</dbReference>
<dbReference type="AlphaFoldDB" id="A0AAV5U0V8"/>
<dbReference type="Pfam" id="PF24080">
    <property type="entry name" value="AP3B1_C_2"/>
    <property type="match status" value="1"/>
</dbReference>
<reference evidence="2" key="1">
    <citation type="submission" date="2023-10" db="EMBL/GenBank/DDBJ databases">
        <title>Genome assembly of Pristionchus species.</title>
        <authorList>
            <person name="Yoshida K."/>
            <person name="Sommer R.J."/>
        </authorList>
    </citation>
    <scope>NUCLEOTIDE SEQUENCE</scope>
    <source>
        <strain evidence="2">RS0144</strain>
    </source>
</reference>
<dbReference type="Proteomes" id="UP001432027">
    <property type="component" value="Unassembled WGS sequence"/>
</dbReference>
<dbReference type="InterPro" id="IPR029390">
    <property type="entry name" value="AP3B_C"/>
</dbReference>
<protein>
    <recommendedName>
        <fullName evidence="1">AP-3 complex subunit beta C-terminal domain-containing protein</fullName>
    </recommendedName>
</protein>
<dbReference type="SMART" id="SM01355">
    <property type="entry name" value="AP3B1_C"/>
    <property type="match status" value="1"/>
</dbReference>
<name>A0AAV5U0V8_9BILA</name>
<feature type="domain" description="AP-3 complex subunit beta C-terminal" evidence="1">
    <location>
        <begin position="41"/>
        <end position="153"/>
    </location>
</feature>
<keyword evidence="3" id="KW-1185">Reference proteome</keyword>
<sequence>GGGRGGGQTSLQISQETHQQYHSLWKQSIVVDETTVFPPSTVSPIDLLLDIDFSAAGSRSLADCSVESANNSELVSSVGGVGGLSVHLSFPRTCGSFTPINLTLKNHTNNTMKNIVLSPPEGLVWNGKNTVDELTGGSSCIVSLYIDTKDTGGSREWNVNSDNSSTKITVSIPLGEQLEGVKLSSDLLEKEKNSLTGMNRVEKKVNRDITMEDIMGVAGVCQSDTKTLTGQTRSRKDLIIITVEGDSSFSVLFSKCSLRCFSRCSHPQST</sequence>
<comment type="caution">
    <text evidence="2">The sequence shown here is derived from an EMBL/GenBank/DDBJ whole genome shotgun (WGS) entry which is preliminary data.</text>
</comment>
<evidence type="ECO:0000259" key="1">
    <source>
        <dbReference type="SMART" id="SM01355"/>
    </source>
</evidence>
<evidence type="ECO:0000313" key="3">
    <source>
        <dbReference type="Proteomes" id="UP001432027"/>
    </source>
</evidence>
<dbReference type="Pfam" id="PF14796">
    <property type="entry name" value="AP3B1_C"/>
    <property type="match status" value="1"/>
</dbReference>
<evidence type="ECO:0000313" key="2">
    <source>
        <dbReference type="EMBL" id="GMT00496.1"/>
    </source>
</evidence>
<organism evidence="2 3">
    <name type="scientific">Pristionchus entomophagus</name>
    <dbReference type="NCBI Taxonomy" id="358040"/>
    <lineage>
        <taxon>Eukaryota</taxon>
        <taxon>Metazoa</taxon>
        <taxon>Ecdysozoa</taxon>
        <taxon>Nematoda</taxon>
        <taxon>Chromadorea</taxon>
        <taxon>Rhabditida</taxon>
        <taxon>Rhabditina</taxon>
        <taxon>Diplogasteromorpha</taxon>
        <taxon>Diplogasteroidea</taxon>
        <taxon>Neodiplogasteridae</taxon>
        <taxon>Pristionchus</taxon>
    </lineage>
</organism>
<proteinExistence type="predicted"/>
<feature type="non-terminal residue" evidence="2">
    <location>
        <position position="1"/>
    </location>
</feature>
<accession>A0AAV5U0V8</accession>
<dbReference type="EMBL" id="BTSX01000005">
    <property type="protein sequence ID" value="GMT00496.1"/>
    <property type="molecule type" value="Genomic_DNA"/>
</dbReference>
<gene>
    <name evidence="2" type="ORF">PENTCL1PPCAC_22670</name>
</gene>